<sequence>MTAANTRAGGIAFAGCEPMIPVPGPNTAPNATGVPNVFNYFCCGGNEQNLMSVRVSTISAGIVIGATGTNSAQMNPVQGSGKYFIQGSPATRLGDMSMSNNCNTAATQIAPSQTKYFINA</sequence>
<dbReference type="EMBL" id="VXKB01000001">
    <property type="protein sequence ID" value="KAA8716330.1"/>
    <property type="molecule type" value="Genomic_DNA"/>
</dbReference>
<gene>
    <name evidence="1" type="ORF">F4V73_00045</name>
</gene>
<dbReference type="AlphaFoldDB" id="A0A5M9R6M4"/>
<evidence type="ECO:0000313" key="1">
    <source>
        <dbReference type="EMBL" id="KAA8716330.1"/>
    </source>
</evidence>
<dbReference type="OrthoDB" id="6623681at2"/>
<proteinExistence type="predicted"/>
<name>A0A5M9R6M4_9GAMM</name>
<evidence type="ECO:0000313" key="2">
    <source>
        <dbReference type="Proteomes" id="UP000322181"/>
    </source>
</evidence>
<organism evidence="1 2">
    <name type="scientific">Morganella psychrotolerans</name>
    <dbReference type="NCBI Taxonomy" id="368603"/>
    <lineage>
        <taxon>Bacteria</taxon>
        <taxon>Pseudomonadati</taxon>
        <taxon>Pseudomonadota</taxon>
        <taxon>Gammaproteobacteria</taxon>
        <taxon>Enterobacterales</taxon>
        <taxon>Morganellaceae</taxon>
        <taxon>Morganella</taxon>
    </lineage>
</organism>
<dbReference type="RefSeq" id="WP_067370038.1">
    <property type="nucleotide sequence ID" value="NZ_BAAAFS010000001.1"/>
</dbReference>
<protein>
    <submittedName>
        <fullName evidence="1">DUF4150 domain-containing protein</fullName>
    </submittedName>
</protein>
<comment type="caution">
    <text evidence="1">The sequence shown here is derived from an EMBL/GenBank/DDBJ whole genome shotgun (WGS) entry which is preliminary data.</text>
</comment>
<reference evidence="1 2" key="1">
    <citation type="submission" date="2019-09" db="EMBL/GenBank/DDBJ databases">
        <title>Draft genome sequence of various Type strains from the CCUG.</title>
        <authorList>
            <person name="Pineiro-Iglesias B."/>
            <person name="Tunovic T."/>
            <person name="Unosson C."/>
            <person name="Inganas E."/>
            <person name="Ohlen M."/>
            <person name="Cardew S."/>
            <person name="Jensie-Markopoulos S."/>
            <person name="Salva-Serra F."/>
            <person name="Jaen-Luchoro D."/>
            <person name="Karlsson R."/>
            <person name="Svensson-Stadler L."/>
            <person name="Chun J."/>
            <person name="Moore E."/>
        </authorList>
    </citation>
    <scope>NUCLEOTIDE SEQUENCE [LARGE SCALE GENOMIC DNA]</scope>
    <source>
        <strain evidence="1 2">CCUG 53682T</strain>
    </source>
</reference>
<accession>A0A5M9R6M4</accession>
<dbReference type="Pfam" id="PF13665">
    <property type="entry name" value="Tox-PAAR-like"/>
    <property type="match status" value="1"/>
</dbReference>
<dbReference type="Proteomes" id="UP000322181">
    <property type="component" value="Unassembled WGS sequence"/>
</dbReference>